<name>K2S8P6_MACPH</name>
<dbReference type="SUPFAM" id="SSF52743">
    <property type="entry name" value="Subtilisin-like"/>
    <property type="match status" value="1"/>
</dbReference>
<dbReference type="InterPro" id="IPR000209">
    <property type="entry name" value="Peptidase_S8/S53_dom"/>
</dbReference>
<feature type="domain" description="Peptidase S8/S53" evidence="1">
    <location>
        <begin position="13"/>
        <end position="160"/>
    </location>
</feature>
<gene>
    <name evidence="2" type="ORF">MPH_09515</name>
</gene>
<comment type="caution">
    <text evidence="2">The sequence shown here is derived from an EMBL/GenBank/DDBJ whole genome shotgun (WGS) entry which is preliminary data.</text>
</comment>
<dbReference type="InParanoid" id="K2S8P6"/>
<dbReference type="Proteomes" id="UP000007129">
    <property type="component" value="Unassembled WGS sequence"/>
</dbReference>
<sequence length="258" mass="28676">MERSHLRTRRRSTSEGSSAKPVAAAIEWTIDQRVVIINVSLGFTKVETGVLAPALRKAGESGILVFVVMSNAGPKQAAWPASEQRYAIGIHPYSLERNQISSFTADDVPNSNNLIVPGEVVTTYTLRGPNFEIADGTSYAAPIAPAMATLILAYVDENRCEKEEKKAKALVDIWNLSRTVEMTNLLRSLRSAPRNGCRYTLIPMTLFWETSSEAKSDEEDKLIAWDIIKQLLKNQYVSCTRESWDGTESSRARLAHML</sequence>
<dbReference type="VEuPathDB" id="FungiDB:MPH_09515"/>
<dbReference type="EMBL" id="AHHD01000414">
    <property type="protein sequence ID" value="EKG13235.1"/>
    <property type="molecule type" value="Genomic_DNA"/>
</dbReference>
<evidence type="ECO:0000259" key="1">
    <source>
        <dbReference type="Pfam" id="PF00082"/>
    </source>
</evidence>
<reference evidence="2 3" key="1">
    <citation type="journal article" date="2012" name="BMC Genomics">
        <title>Tools to kill: Genome of one of the most destructive plant pathogenic fungi Macrophomina phaseolina.</title>
        <authorList>
            <person name="Islam M.S."/>
            <person name="Haque M.S."/>
            <person name="Islam M.M."/>
            <person name="Emdad E.M."/>
            <person name="Halim A."/>
            <person name="Hossen Q.M.M."/>
            <person name="Hossain M.Z."/>
            <person name="Ahmed B."/>
            <person name="Rahim S."/>
            <person name="Rahman M.S."/>
            <person name="Alam M.M."/>
            <person name="Hou S."/>
            <person name="Wan X."/>
            <person name="Saito J.A."/>
            <person name="Alam M."/>
        </authorList>
    </citation>
    <scope>NUCLEOTIDE SEQUENCE [LARGE SCALE GENOMIC DNA]</scope>
    <source>
        <strain evidence="2 3">MS6</strain>
    </source>
</reference>
<dbReference type="InterPro" id="IPR036852">
    <property type="entry name" value="Peptidase_S8/S53_dom_sf"/>
</dbReference>
<dbReference type="OrthoDB" id="206201at2759"/>
<dbReference type="AlphaFoldDB" id="K2S8P6"/>
<organism evidence="2 3">
    <name type="scientific">Macrophomina phaseolina (strain MS6)</name>
    <name type="common">Charcoal rot fungus</name>
    <dbReference type="NCBI Taxonomy" id="1126212"/>
    <lineage>
        <taxon>Eukaryota</taxon>
        <taxon>Fungi</taxon>
        <taxon>Dikarya</taxon>
        <taxon>Ascomycota</taxon>
        <taxon>Pezizomycotina</taxon>
        <taxon>Dothideomycetes</taxon>
        <taxon>Dothideomycetes incertae sedis</taxon>
        <taxon>Botryosphaeriales</taxon>
        <taxon>Botryosphaeriaceae</taxon>
        <taxon>Macrophomina</taxon>
    </lineage>
</organism>
<dbReference type="Gene3D" id="3.40.50.200">
    <property type="entry name" value="Peptidase S8/S53 domain"/>
    <property type="match status" value="1"/>
</dbReference>
<dbReference type="GO" id="GO:0004252">
    <property type="term" value="F:serine-type endopeptidase activity"/>
    <property type="evidence" value="ECO:0007669"/>
    <property type="project" value="InterPro"/>
</dbReference>
<protein>
    <submittedName>
        <fullName evidence="2">Peptidase S8/S53 subtilisin/kexin/sedolisin</fullName>
    </submittedName>
</protein>
<dbReference type="GO" id="GO:0006508">
    <property type="term" value="P:proteolysis"/>
    <property type="evidence" value="ECO:0007669"/>
    <property type="project" value="InterPro"/>
</dbReference>
<dbReference type="HOGENOM" id="CLU_1077966_0_0_1"/>
<evidence type="ECO:0000313" key="3">
    <source>
        <dbReference type="Proteomes" id="UP000007129"/>
    </source>
</evidence>
<dbReference type="Pfam" id="PF00082">
    <property type="entry name" value="Peptidase_S8"/>
    <property type="match status" value="1"/>
</dbReference>
<proteinExistence type="predicted"/>
<evidence type="ECO:0000313" key="2">
    <source>
        <dbReference type="EMBL" id="EKG13235.1"/>
    </source>
</evidence>
<accession>K2S8P6</accession>
<dbReference type="STRING" id="1126212.K2S8P6"/>